<sequence>MCDSASGLDKDELDFCQELLSISAPHPPNSVLDESTFLEFFELTRDKSEQWLVKNMHPHIFPAPELLALRGQDGFKDLVEGCNDSWVRAIFPSYGKCPQPDSTIAFKWKKFSREEIRKLGIVIGLPSKYLARDDMFFPFITGEAKCDKQGLHVADRQNIYSMSVALEGIIDLFRRAGRLETLNGKALGLSMSYDNETVKMFAHHVVIKTQEPNDQSRQQPTISALKYRTILDEVSLSAKQGGDRWKPYDFFYNACLKFSERHLQRIKEAIALLPSPGDPGEAHSQPAPSPDEVGQEQIGESVFKKPRNGGVAGELRKQLAVLERQLVEQKEEGKRREEESRRRETALQAQLDRLLQLLETKSR</sequence>
<gene>
    <name evidence="3" type="ORF">PV10_01395</name>
</gene>
<dbReference type="Proteomes" id="UP000054302">
    <property type="component" value="Unassembled WGS sequence"/>
</dbReference>
<proteinExistence type="predicted"/>
<dbReference type="GeneID" id="27319240"/>
<evidence type="ECO:0000259" key="2">
    <source>
        <dbReference type="Pfam" id="PF25545"/>
    </source>
</evidence>
<dbReference type="AlphaFoldDB" id="A0A0D1ZUP3"/>
<dbReference type="RefSeq" id="XP_016229253.1">
    <property type="nucleotide sequence ID" value="XM_016365604.1"/>
</dbReference>
<feature type="region of interest" description="Disordered" evidence="1">
    <location>
        <begin position="273"/>
        <end position="297"/>
    </location>
</feature>
<feature type="compositionally biased region" description="Basic and acidic residues" evidence="1">
    <location>
        <begin position="326"/>
        <end position="345"/>
    </location>
</feature>
<dbReference type="OMA" id="THNMTIG"/>
<dbReference type="Pfam" id="PF25545">
    <property type="entry name" value="DUF7924"/>
    <property type="match status" value="1"/>
</dbReference>
<dbReference type="InterPro" id="IPR057684">
    <property type="entry name" value="DUF7924"/>
</dbReference>
<accession>A0A0D1ZUP3</accession>
<name>A0A0D1ZUP3_EXOME</name>
<keyword evidence="4" id="KW-1185">Reference proteome</keyword>
<protein>
    <recommendedName>
        <fullName evidence="2">DUF7924 domain-containing protein</fullName>
    </recommendedName>
</protein>
<evidence type="ECO:0000313" key="4">
    <source>
        <dbReference type="Proteomes" id="UP000054302"/>
    </source>
</evidence>
<dbReference type="PANTHER" id="PTHR42470:SF2">
    <property type="match status" value="1"/>
</dbReference>
<dbReference type="PANTHER" id="PTHR42470">
    <property type="entry name" value="VAST DOMAIN-CONTAINING PROTEIN"/>
    <property type="match status" value="1"/>
</dbReference>
<dbReference type="EMBL" id="KN847520">
    <property type="protein sequence ID" value="KIV97679.1"/>
    <property type="molecule type" value="Genomic_DNA"/>
</dbReference>
<dbReference type="VEuPathDB" id="FungiDB:PV10_01395"/>
<dbReference type="OrthoDB" id="5400850at2759"/>
<dbReference type="STRING" id="212818.A0A0D1ZUP3"/>
<dbReference type="HOGENOM" id="CLU_025457_3_0_1"/>
<feature type="region of interest" description="Disordered" evidence="1">
    <location>
        <begin position="326"/>
        <end position="346"/>
    </location>
</feature>
<reference evidence="3 4" key="1">
    <citation type="submission" date="2015-01" db="EMBL/GenBank/DDBJ databases">
        <title>The Genome Sequence of Exophiala mesophila CBS40295.</title>
        <authorList>
            <consortium name="The Broad Institute Genomics Platform"/>
            <person name="Cuomo C."/>
            <person name="de Hoog S."/>
            <person name="Gorbushina A."/>
            <person name="Stielow B."/>
            <person name="Teixiera M."/>
            <person name="Abouelleil A."/>
            <person name="Chapman S.B."/>
            <person name="Priest M."/>
            <person name="Young S.K."/>
            <person name="Wortman J."/>
            <person name="Nusbaum C."/>
            <person name="Birren B."/>
        </authorList>
    </citation>
    <scope>NUCLEOTIDE SEQUENCE [LARGE SCALE GENOMIC DNA]</scope>
    <source>
        <strain evidence="3 4">CBS 40295</strain>
    </source>
</reference>
<feature type="domain" description="DUF7924" evidence="2">
    <location>
        <begin position="37"/>
        <end position="270"/>
    </location>
</feature>
<organism evidence="3 4">
    <name type="scientific">Exophiala mesophila</name>
    <name type="common">Black yeast-like fungus</name>
    <dbReference type="NCBI Taxonomy" id="212818"/>
    <lineage>
        <taxon>Eukaryota</taxon>
        <taxon>Fungi</taxon>
        <taxon>Dikarya</taxon>
        <taxon>Ascomycota</taxon>
        <taxon>Pezizomycotina</taxon>
        <taxon>Eurotiomycetes</taxon>
        <taxon>Chaetothyriomycetidae</taxon>
        <taxon>Chaetothyriales</taxon>
        <taxon>Herpotrichiellaceae</taxon>
        <taxon>Exophiala</taxon>
    </lineage>
</organism>
<evidence type="ECO:0000256" key="1">
    <source>
        <dbReference type="SAM" id="MobiDB-lite"/>
    </source>
</evidence>
<evidence type="ECO:0000313" key="3">
    <source>
        <dbReference type="EMBL" id="KIV97679.1"/>
    </source>
</evidence>